<evidence type="ECO:0008006" key="3">
    <source>
        <dbReference type="Google" id="ProtNLM"/>
    </source>
</evidence>
<dbReference type="Proteomes" id="UP001597519">
    <property type="component" value="Unassembled WGS sequence"/>
</dbReference>
<dbReference type="Pfam" id="PF13177">
    <property type="entry name" value="DNA_pol3_delta2"/>
    <property type="match status" value="1"/>
</dbReference>
<dbReference type="RefSeq" id="WP_377775972.1">
    <property type="nucleotide sequence ID" value="NZ_JBHUOQ010000007.1"/>
</dbReference>
<accession>A0ABW5X2L6</accession>
<sequence length="301" mass="34652">MNLNENVDIKLLNAINHGRLSHTYMFEGDAVETLRRKSEFFALNILGDTERNGSLLREGNHPDFYYLRTDETSIKKDAVEDLVRVMHKKPTESEYKVYVIESFEKLTPQAENSLLKFLEEPPEKTVAILLTIDKSSILPTIHSRAQHVFIRGEREDRLKDLEFLTESELTTVDRLSLNAGHVKHLDENFSKLRERAMEFSSKWVMDHPLVLIQIKGLLDICNERRDYLLLLQLIDGYVRQSLHQTIGLNDFKPYIEVAENPVKGETALSKMLEEVAEANRLIQFNVNPMLALEGMVISSKG</sequence>
<dbReference type="PANTHER" id="PTHR11669">
    <property type="entry name" value="REPLICATION FACTOR C / DNA POLYMERASE III GAMMA-TAU SUBUNIT"/>
    <property type="match status" value="1"/>
</dbReference>
<gene>
    <name evidence="1" type="ORF">ACFSX4_14300</name>
</gene>
<dbReference type="PANTHER" id="PTHR11669:SF8">
    <property type="entry name" value="DNA POLYMERASE III SUBUNIT DELTA"/>
    <property type="match status" value="1"/>
</dbReference>
<dbReference type="SUPFAM" id="SSF52540">
    <property type="entry name" value="P-loop containing nucleoside triphosphate hydrolases"/>
    <property type="match status" value="1"/>
</dbReference>
<dbReference type="EMBL" id="JBHUOQ010000007">
    <property type="protein sequence ID" value="MFD2831643.1"/>
    <property type="molecule type" value="Genomic_DNA"/>
</dbReference>
<proteinExistence type="predicted"/>
<dbReference type="InterPro" id="IPR050238">
    <property type="entry name" value="DNA_Rep/Repair_Clamp_Loader"/>
</dbReference>
<reference evidence="2" key="1">
    <citation type="journal article" date="2019" name="Int. J. Syst. Evol. Microbiol.">
        <title>The Global Catalogue of Microorganisms (GCM) 10K type strain sequencing project: providing services to taxonomists for standard genome sequencing and annotation.</title>
        <authorList>
            <consortium name="The Broad Institute Genomics Platform"/>
            <consortium name="The Broad Institute Genome Sequencing Center for Infectious Disease"/>
            <person name="Wu L."/>
            <person name="Ma J."/>
        </authorList>
    </citation>
    <scope>NUCLEOTIDE SEQUENCE [LARGE SCALE GENOMIC DNA]</scope>
    <source>
        <strain evidence="2">KCTC 33575</strain>
    </source>
</reference>
<protein>
    <recommendedName>
        <fullName evidence="3">DNA polymerase III subunit delta</fullName>
    </recommendedName>
</protein>
<comment type="caution">
    <text evidence="1">The sequence shown here is derived from an EMBL/GenBank/DDBJ whole genome shotgun (WGS) entry which is preliminary data.</text>
</comment>
<keyword evidence="2" id="KW-1185">Reference proteome</keyword>
<dbReference type="Gene3D" id="3.40.50.300">
    <property type="entry name" value="P-loop containing nucleotide triphosphate hydrolases"/>
    <property type="match status" value="1"/>
</dbReference>
<name>A0ABW5X2L6_9STAP</name>
<evidence type="ECO:0000313" key="1">
    <source>
        <dbReference type="EMBL" id="MFD2831643.1"/>
    </source>
</evidence>
<evidence type="ECO:0000313" key="2">
    <source>
        <dbReference type="Proteomes" id="UP001597519"/>
    </source>
</evidence>
<organism evidence="1 2">
    <name type="scientific">Corticicoccus populi</name>
    <dbReference type="NCBI Taxonomy" id="1812821"/>
    <lineage>
        <taxon>Bacteria</taxon>
        <taxon>Bacillati</taxon>
        <taxon>Bacillota</taxon>
        <taxon>Bacilli</taxon>
        <taxon>Bacillales</taxon>
        <taxon>Staphylococcaceae</taxon>
        <taxon>Corticicoccus</taxon>
    </lineage>
</organism>
<dbReference type="InterPro" id="IPR027417">
    <property type="entry name" value="P-loop_NTPase"/>
</dbReference>